<dbReference type="AlphaFoldDB" id="A0A409XHE6"/>
<dbReference type="Proteomes" id="UP000283269">
    <property type="component" value="Unassembled WGS sequence"/>
</dbReference>
<keyword evidence="3" id="KW-1185">Reference proteome</keyword>
<reference evidence="2 3" key="1">
    <citation type="journal article" date="2018" name="Evol. Lett.">
        <title>Horizontal gene cluster transfer increased hallucinogenic mushroom diversity.</title>
        <authorList>
            <person name="Reynolds H.T."/>
            <person name="Vijayakumar V."/>
            <person name="Gluck-Thaler E."/>
            <person name="Korotkin H.B."/>
            <person name="Matheny P.B."/>
            <person name="Slot J.C."/>
        </authorList>
    </citation>
    <scope>NUCLEOTIDE SEQUENCE [LARGE SCALE GENOMIC DNA]</scope>
    <source>
        <strain evidence="2 3">2631</strain>
    </source>
</reference>
<accession>A0A409XHE6</accession>
<dbReference type="InterPro" id="IPR051058">
    <property type="entry name" value="GDSL_Est/Lipase"/>
</dbReference>
<evidence type="ECO:0000256" key="1">
    <source>
        <dbReference type="ARBA" id="ARBA00022801"/>
    </source>
</evidence>
<dbReference type="PANTHER" id="PTHR45648">
    <property type="entry name" value="GDSL LIPASE/ACYLHYDROLASE FAMILY PROTEIN (AFU_ORTHOLOGUE AFUA_4G14700)"/>
    <property type="match status" value="1"/>
</dbReference>
<comment type="caution">
    <text evidence="2">The sequence shown here is derived from an EMBL/GenBank/DDBJ whole genome shotgun (WGS) entry which is preliminary data.</text>
</comment>
<dbReference type="STRING" id="93625.A0A409XHE6"/>
<dbReference type="Gene3D" id="3.40.50.1110">
    <property type="entry name" value="SGNH hydrolase"/>
    <property type="match status" value="1"/>
</dbReference>
<keyword evidence="1" id="KW-0378">Hydrolase</keyword>
<evidence type="ECO:0000313" key="2">
    <source>
        <dbReference type="EMBL" id="PPQ90160.1"/>
    </source>
</evidence>
<protein>
    <recommendedName>
        <fullName evidence="4">Carbohydrate esterase family 16 protein</fullName>
    </recommendedName>
</protein>
<organism evidence="2 3">
    <name type="scientific">Psilocybe cyanescens</name>
    <dbReference type="NCBI Taxonomy" id="93625"/>
    <lineage>
        <taxon>Eukaryota</taxon>
        <taxon>Fungi</taxon>
        <taxon>Dikarya</taxon>
        <taxon>Basidiomycota</taxon>
        <taxon>Agaricomycotina</taxon>
        <taxon>Agaricomycetes</taxon>
        <taxon>Agaricomycetidae</taxon>
        <taxon>Agaricales</taxon>
        <taxon>Agaricineae</taxon>
        <taxon>Strophariaceae</taxon>
        <taxon>Psilocybe</taxon>
    </lineage>
</organism>
<name>A0A409XHE6_PSICY</name>
<evidence type="ECO:0008006" key="4">
    <source>
        <dbReference type="Google" id="ProtNLM"/>
    </source>
</evidence>
<dbReference type="InterPro" id="IPR036514">
    <property type="entry name" value="SGNH_hydro_sf"/>
</dbReference>
<sequence>MKSDKLPEQTSTDGEEKPTSKVYQIGTSWTGFSALRYLFIFGDSYSDVGYTTFRTRVTPSAAQPLGMEFPGMTFNEEGLPNWVGHLISKYCPPPRFNPSLKPQEQDKQYMQSPILVYDYAIGGQTVDGVRFQIENYFLPHLGTNPPEATWNASNSIFITWVGINDCGRYADGHMAIKELIAAQEKLYHAGARNFLFIDVPPIHRSPAIPKREEESSSSIYRNWNATLGEALEEFSKSHEDMSIFMFSSFEVFENVLNKPQDYGIKEKEVRKTGGAIWVDHLHPTSKMHDILASFLADFLGKIE</sequence>
<dbReference type="PANTHER" id="PTHR45648:SF22">
    <property type="entry name" value="GDSL LIPASE_ACYLHYDROLASE FAMILY PROTEIN (AFU_ORTHOLOGUE AFUA_4G14700)"/>
    <property type="match status" value="1"/>
</dbReference>
<dbReference type="OrthoDB" id="1600564at2759"/>
<dbReference type="Pfam" id="PF00657">
    <property type="entry name" value="Lipase_GDSL"/>
    <property type="match status" value="1"/>
</dbReference>
<dbReference type="GO" id="GO:0016788">
    <property type="term" value="F:hydrolase activity, acting on ester bonds"/>
    <property type="evidence" value="ECO:0007669"/>
    <property type="project" value="InterPro"/>
</dbReference>
<dbReference type="EMBL" id="NHYD01001696">
    <property type="protein sequence ID" value="PPQ90160.1"/>
    <property type="molecule type" value="Genomic_DNA"/>
</dbReference>
<gene>
    <name evidence="2" type="ORF">CVT25_012471</name>
</gene>
<evidence type="ECO:0000313" key="3">
    <source>
        <dbReference type="Proteomes" id="UP000283269"/>
    </source>
</evidence>
<dbReference type="InterPro" id="IPR001087">
    <property type="entry name" value="GDSL"/>
</dbReference>
<dbReference type="SUPFAM" id="SSF52266">
    <property type="entry name" value="SGNH hydrolase"/>
    <property type="match status" value="1"/>
</dbReference>
<proteinExistence type="predicted"/>
<dbReference type="InParanoid" id="A0A409XHE6"/>